<keyword evidence="2" id="KW-0964">Secreted</keyword>
<keyword evidence="11" id="KW-1185">Reference proteome</keyword>
<evidence type="ECO:0000259" key="9">
    <source>
        <dbReference type="Pfam" id="PF00089"/>
    </source>
</evidence>
<dbReference type="GO" id="GO:0004252">
    <property type="term" value="F:serine-type endopeptidase activity"/>
    <property type="evidence" value="ECO:0007669"/>
    <property type="project" value="UniProtKB-EC"/>
</dbReference>
<dbReference type="Pfam" id="PF00089">
    <property type="entry name" value="Trypsin"/>
    <property type="match status" value="1"/>
</dbReference>
<organism evidence="10 11">
    <name type="scientific">Xiphophorus couchianus</name>
    <name type="common">Monterrey platyfish</name>
    <dbReference type="NCBI Taxonomy" id="32473"/>
    <lineage>
        <taxon>Eukaryota</taxon>
        <taxon>Metazoa</taxon>
        <taxon>Chordata</taxon>
        <taxon>Craniata</taxon>
        <taxon>Vertebrata</taxon>
        <taxon>Euteleostomi</taxon>
        <taxon>Actinopterygii</taxon>
        <taxon>Neopterygii</taxon>
        <taxon>Teleostei</taxon>
        <taxon>Neoteleostei</taxon>
        <taxon>Acanthomorphata</taxon>
        <taxon>Ovalentaria</taxon>
        <taxon>Atherinomorphae</taxon>
        <taxon>Cyprinodontiformes</taxon>
        <taxon>Poeciliidae</taxon>
        <taxon>Poeciliinae</taxon>
        <taxon>Xiphophorus</taxon>
    </lineage>
</organism>
<feature type="chain" id="PRO_5017477351" description="trypsin" evidence="8">
    <location>
        <begin position="20"/>
        <end position="103"/>
    </location>
</feature>
<comment type="catalytic activity">
    <reaction evidence="6">
        <text>Preferential cleavage: Arg-|-Xaa, Lys-|-Xaa.</text>
        <dbReference type="EC" id="3.4.21.4"/>
    </reaction>
</comment>
<reference evidence="10" key="1">
    <citation type="submission" date="2025-08" db="UniProtKB">
        <authorList>
            <consortium name="Ensembl"/>
        </authorList>
    </citation>
    <scope>IDENTIFICATION</scope>
</reference>
<proteinExistence type="predicted"/>
<evidence type="ECO:0000256" key="6">
    <source>
        <dbReference type="ARBA" id="ARBA00036320"/>
    </source>
</evidence>
<dbReference type="InterPro" id="IPR001254">
    <property type="entry name" value="Trypsin_dom"/>
</dbReference>
<dbReference type="AlphaFoldDB" id="A0A3B5LFY0"/>
<dbReference type="GO" id="GO:0006508">
    <property type="term" value="P:proteolysis"/>
    <property type="evidence" value="ECO:0007669"/>
    <property type="project" value="UniProtKB-KW"/>
</dbReference>
<evidence type="ECO:0000256" key="3">
    <source>
        <dbReference type="ARBA" id="ARBA00022670"/>
    </source>
</evidence>
<comment type="subcellular location">
    <subcellularLocation>
        <location evidence="1">Secreted</location>
    </subcellularLocation>
</comment>
<evidence type="ECO:0000256" key="1">
    <source>
        <dbReference type="ARBA" id="ARBA00004613"/>
    </source>
</evidence>
<feature type="domain" description="Peptidase S1" evidence="9">
    <location>
        <begin position="52"/>
        <end position="99"/>
    </location>
</feature>
<dbReference type="EC" id="3.4.21.4" evidence="7"/>
<evidence type="ECO:0000313" key="10">
    <source>
        <dbReference type="Ensembl" id="ENSXCOP00000009495.1"/>
    </source>
</evidence>
<dbReference type="InterPro" id="IPR018114">
    <property type="entry name" value="TRYPSIN_HIS"/>
</dbReference>
<feature type="signal peptide" evidence="8">
    <location>
        <begin position="1"/>
        <end position="19"/>
    </location>
</feature>
<accession>A0A3B5LFY0</accession>
<dbReference type="InterPro" id="IPR050127">
    <property type="entry name" value="Serine_Proteases_S1"/>
</dbReference>
<name>A0A3B5LFY0_9TELE</name>
<dbReference type="GO" id="GO:0005615">
    <property type="term" value="C:extracellular space"/>
    <property type="evidence" value="ECO:0007669"/>
    <property type="project" value="TreeGrafter"/>
</dbReference>
<evidence type="ECO:0000256" key="5">
    <source>
        <dbReference type="ARBA" id="ARBA00022825"/>
    </source>
</evidence>
<dbReference type="PANTHER" id="PTHR24264:SF65">
    <property type="entry name" value="SRCR DOMAIN-CONTAINING PROTEIN"/>
    <property type="match status" value="1"/>
</dbReference>
<dbReference type="PANTHER" id="PTHR24264">
    <property type="entry name" value="TRYPSIN-RELATED"/>
    <property type="match status" value="1"/>
</dbReference>
<dbReference type="InterPro" id="IPR009003">
    <property type="entry name" value="Peptidase_S1_PA"/>
</dbReference>
<evidence type="ECO:0000313" key="11">
    <source>
        <dbReference type="Proteomes" id="UP000261380"/>
    </source>
</evidence>
<dbReference type="SUPFAM" id="SSF50494">
    <property type="entry name" value="Trypsin-like serine proteases"/>
    <property type="match status" value="1"/>
</dbReference>
<keyword evidence="3" id="KW-0645">Protease</keyword>
<keyword evidence="8" id="KW-0732">Signal</keyword>
<keyword evidence="4" id="KW-0378">Hydrolase</keyword>
<evidence type="ECO:0000256" key="7">
    <source>
        <dbReference type="ARBA" id="ARBA00038868"/>
    </source>
</evidence>
<reference evidence="10" key="2">
    <citation type="submission" date="2025-09" db="UniProtKB">
        <authorList>
            <consortium name="Ensembl"/>
        </authorList>
    </citation>
    <scope>IDENTIFICATION</scope>
</reference>
<keyword evidence="5" id="KW-0720">Serine protease</keyword>
<dbReference type="STRING" id="32473.ENSXCOP00000009495"/>
<protein>
    <recommendedName>
        <fullName evidence="7">trypsin</fullName>
        <ecNumber evidence="7">3.4.21.4</ecNumber>
    </recommendedName>
</protein>
<sequence length="103" mass="11158">MALLKVLLLLGLGESETLGKLVTLDTLETLPLSFFASSGVSGNSDVSLQKRIIGGHNCADTERLYHVRLEGTAGHSKTICGGSLIHPKWILTATHCWKSETRR</sequence>
<dbReference type="Ensembl" id="ENSXCOT00000009607.1">
    <property type="protein sequence ID" value="ENSXCOP00000009495.1"/>
    <property type="gene ID" value="ENSXCOG00000007233.1"/>
</dbReference>
<evidence type="ECO:0000256" key="8">
    <source>
        <dbReference type="SAM" id="SignalP"/>
    </source>
</evidence>
<dbReference type="Proteomes" id="UP000261380">
    <property type="component" value="Unplaced"/>
</dbReference>
<evidence type="ECO:0000256" key="4">
    <source>
        <dbReference type="ARBA" id="ARBA00022801"/>
    </source>
</evidence>
<dbReference type="InterPro" id="IPR043504">
    <property type="entry name" value="Peptidase_S1_PA_chymotrypsin"/>
</dbReference>
<dbReference type="PROSITE" id="PS00134">
    <property type="entry name" value="TRYPSIN_HIS"/>
    <property type="match status" value="1"/>
</dbReference>
<dbReference type="Gene3D" id="2.40.10.10">
    <property type="entry name" value="Trypsin-like serine proteases"/>
    <property type="match status" value="1"/>
</dbReference>
<evidence type="ECO:0000256" key="2">
    <source>
        <dbReference type="ARBA" id="ARBA00022525"/>
    </source>
</evidence>
<dbReference type="GeneTree" id="ENSGT01150000287084"/>